<proteinExistence type="predicted"/>
<reference evidence="2 3" key="1">
    <citation type="submission" date="2022-04" db="EMBL/GenBank/DDBJ databases">
        <title>Positive selection, recombination, and allopatry shape intraspecific diversity of widespread and dominant cyanobacteria.</title>
        <authorList>
            <person name="Wei J."/>
            <person name="Shu W."/>
            <person name="Hu C."/>
        </authorList>
    </citation>
    <scope>NUCLEOTIDE SEQUENCE [LARGE SCALE GENOMIC DNA]</scope>
    <source>
        <strain evidence="2 3">DQ-A4</strain>
    </source>
</reference>
<gene>
    <name evidence="2" type="ORF">NC992_19260</name>
</gene>
<keyword evidence="1" id="KW-0812">Transmembrane</keyword>
<accession>A0ABV0K8I0</accession>
<dbReference type="Proteomes" id="UP001482513">
    <property type="component" value="Unassembled WGS sequence"/>
</dbReference>
<comment type="caution">
    <text evidence="2">The sequence shown here is derived from an EMBL/GenBank/DDBJ whole genome shotgun (WGS) entry which is preliminary data.</text>
</comment>
<evidence type="ECO:0000313" key="3">
    <source>
        <dbReference type="Proteomes" id="UP001482513"/>
    </source>
</evidence>
<evidence type="ECO:0000313" key="2">
    <source>
        <dbReference type="EMBL" id="MEP0949028.1"/>
    </source>
</evidence>
<dbReference type="EMBL" id="JAMPKX010000009">
    <property type="protein sequence ID" value="MEP0949028.1"/>
    <property type="molecule type" value="Genomic_DNA"/>
</dbReference>
<name>A0ABV0K8I0_9CYAN</name>
<keyword evidence="3" id="KW-1185">Reference proteome</keyword>
<feature type="transmembrane region" description="Helical" evidence="1">
    <location>
        <begin position="12"/>
        <end position="32"/>
    </location>
</feature>
<keyword evidence="1" id="KW-1133">Transmembrane helix</keyword>
<keyword evidence="1" id="KW-0472">Membrane</keyword>
<organism evidence="2 3">
    <name type="scientific">Leptolyngbya subtilissima DQ-A4</name>
    <dbReference type="NCBI Taxonomy" id="2933933"/>
    <lineage>
        <taxon>Bacteria</taxon>
        <taxon>Bacillati</taxon>
        <taxon>Cyanobacteriota</taxon>
        <taxon>Cyanophyceae</taxon>
        <taxon>Leptolyngbyales</taxon>
        <taxon>Leptolyngbyaceae</taxon>
        <taxon>Leptolyngbya group</taxon>
        <taxon>Leptolyngbya</taxon>
    </lineage>
</organism>
<evidence type="ECO:0000256" key="1">
    <source>
        <dbReference type="SAM" id="Phobius"/>
    </source>
</evidence>
<protein>
    <submittedName>
        <fullName evidence="2">Uncharacterized protein</fullName>
    </submittedName>
</protein>
<sequence>MRLNLAKSPLVCSIGGVGAIAAVLIGMSYLPVASGPAPEPELTLNSPSVSPWQLGTDLGWQAAVAAQTAQTQADWQRVSDLWNQAIAALETVPATDANYAQAQAKAEEYRGNRAIAGDRLAKASPDGGTVASDLQKALTAAEPSFSFSSGPANRTVGQSADGLATVELTSDRATLVLARSEQGSALTMAQVVYANQFLSLAAPETAAQPWLLEGLRDVQRNQPPTLPADTPVTLSAAPDALTITVVAEP</sequence>
<dbReference type="RefSeq" id="WP_190694845.1">
    <property type="nucleotide sequence ID" value="NZ_JAMPKX010000009.1"/>
</dbReference>